<gene>
    <name evidence="2" type="ORF">DFH07DRAFT_1066286</name>
</gene>
<organism evidence="2 3">
    <name type="scientific">Mycena maculata</name>
    <dbReference type="NCBI Taxonomy" id="230809"/>
    <lineage>
        <taxon>Eukaryota</taxon>
        <taxon>Fungi</taxon>
        <taxon>Dikarya</taxon>
        <taxon>Basidiomycota</taxon>
        <taxon>Agaricomycotina</taxon>
        <taxon>Agaricomycetes</taxon>
        <taxon>Agaricomycetidae</taxon>
        <taxon>Agaricales</taxon>
        <taxon>Marasmiineae</taxon>
        <taxon>Mycenaceae</taxon>
        <taxon>Mycena</taxon>
    </lineage>
</organism>
<feature type="region of interest" description="Disordered" evidence="1">
    <location>
        <begin position="54"/>
        <end position="96"/>
    </location>
</feature>
<evidence type="ECO:0000313" key="2">
    <source>
        <dbReference type="EMBL" id="KAJ7728925.1"/>
    </source>
</evidence>
<name>A0AAD7HVZ5_9AGAR</name>
<keyword evidence="3" id="KW-1185">Reference proteome</keyword>
<protein>
    <submittedName>
        <fullName evidence="2">Uncharacterized protein</fullName>
    </submittedName>
</protein>
<accession>A0AAD7HVZ5</accession>
<sequence>MSAMQQLQNIAFLPSELEAPEETAIREHLRILNDEAAFLKAKVAKLRDLRADMGLPPVHIDLPPPGPKTRNDKDAPARASPTAGERPFSRRERSKIAQRAFRRRRHQLLVYEVAALKVELGELHMRMPPAGRWN</sequence>
<evidence type="ECO:0000256" key="1">
    <source>
        <dbReference type="SAM" id="MobiDB-lite"/>
    </source>
</evidence>
<reference evidence="2" key="1">
    <citation type="submission" date="2023-03" db="EMBL/GenBank/DDBJ databases">
        <title>Massive genome expansion in bonnet fungi (Mycena s.s.) driven by repeated elements and novel gene families across ecological guilds.</title>
        <authorList>
            <consortium name="Lawrence Berkeley National Laboratory"/>
            <person name="Harder C.B."/>
            <person name="Miyauchi S."/>
            <person name="Viragh M."/>
            <person name="Kuo A."/>
            <person name="Thoen E."/>
            <person name="Andreopoulos B."/>
            <person name="Lu D."/>
            <person name="Skrede I."/>
            <person name="Drula E."/>
            <person name="Henrissat B."/>
            <person name="Morin E."/>
            <person name="Kohler A."/>
            <person name="Barry K."/>
            <person name="LaButti K."/>
            <person name="Morin E."/>
            <person name="Salamov A."/>
            <person name="Lipzen A."/>
            <person name="Mereny Z."/>
            <person name="Hegedus B."/>
            <person name="Baldrian P."/>
            <person name="Stursova M."/>
            <person name="Weitz H."/>
            <person name="Taylor A."/>
            <person name="Grigoriev I.V."/>
            <person name="Nagy L.G."/>
            <person name="Martin F."/>
            <person name="Kauserud H."/>
        </authorList>
    </citation>
    <scope>NUCLEOTIDE SEQUENCE</scope>
    <source>
        <strain evidence="2">CBHHK188m</strain>
    </source>
</reference>
<dbReference type="EMBL" id="JARJLG010000201">
    <property type="protein sequence ID" value="KAJ7728925.1"/>
    <property type="molecule type" value="Genomic_DNA"/>
</dbReference>
<dbReference type="AlphaFoldDB" id="A0AAD7HVZ5"/>
<comment type="caution">
    <text evidence="2">The sequence shown here is derived from an EMBL/GenBank/DDBJ whole genome shotgun (WGS) entry which is preliminary data.</text>
</comment>
<evidence type="ECO:0000313" key="3">
    <source>
        <dbReference type="Proteomes" id="UP001215280"/>
    </source>
</evidence>
<proteinExistence type="predicted"/>
<dbReference type="Proteomes" id="UP001215280">
    <property type="component" value="Unassembled WGS sequence"/>
</dbReference>